<evidence type="ECO:0000256" key="1">
    <source>
        <dbReference type="SAM" id="Phobius"/>
    </source>
</evidence>
<protein>
    <recommendedName>
        <fullName evidence="4">Nose resistant-to-fluoxetine protein N-terminal domain-containing protein</fullName>
    </recommendedName>
</protein>
<reference evidence="2 3" key="1">
    <citation type="submission" date="2015-09" db="EMBL/GenBank/DDBJ databases">
        <title>Draft genome of the scarab beetle Oryctes borbonicus.</title>
        <authorList>
            <person name="Meyer J.M."/>
            <person name="Markov G.V."/>
            <person name="Baskaran P."/>
            <person name="Herrmann M."/>
            <person name="Sommer R.J."/>
            <person name="Roedelsperger C."/>
        </authorList>
    </citation>
    <scope>NUCLEOTIDE SEQUENCE [LARGE SCALE GENOMIC DNA]</scope>
    <source>
        <strain evidence="2">OB123</strain>
        <tissue evidence="2">Whole animal</tissue>
    </source>
</reference>
<keyword evidence="1" id="KW-0812">Transmembrane</keyword>
<evidence type="ECO:0008006" key="4">
    <source>
        <dbReference type="Google" id="ProtNLM"/>
    </source>
</evidence>
<accession>A0A0T6BH32</accession>
<evidence type="ECO:0000313" key="2">
    <source>
        <dbReference type="EMBL" id="KRT86199.1"/>
    </source>
</evidence>
<evidence type="ECO:0000313" key="3">
    <source>
        <dbReference type="Proteomes" id="UP000051574"/>
    </source>
</evidence>
<dbReference type="PANTHER" id="PTHR11161">
    <property type="entry name" value="O-ACYLTRANSFERASE"/>
    <property type="match status" value="1"/>
</dbReference>
<organism evidence="2 3">
    <name type="scientific">Oryctes borbonicus</name>
    <dbReference type="NCBI Taxonomy" id="1629725"/>
    <lineage>
        <taxon>Eukaryota</taxon>
        <taxon>Metazoa</taxon>
        <taxon>Ecdysozoa</taxon>
        <taxon>Arthropoda</taxon>
        <taxon>Hexapoda</taxon>
        <taxon>Insecta</taxon>
        <taxon>Pterygota</taxon>
        <taxon>Neoptera</taxon>
        <taxon>Endopterygota</taxon>
        <taxon>Coleoptera</taxon>
        <taxon>Polyphaga</taxon>
        <taxon>Scarabaeiformia</taxon>
        <taxon>Scarabaeidae</taxon>
        <taxon>Dynastinae</taxon>
        <taxon>Oryctes</taxon>
    </lineage>
</organism>
<dbReference type="Proteomes" id="UP000051574">
    <property type="component" value="Unassembled WGS sequence"/>
</dbReference>
<gene>
    <name evidence="2" type="ORF">AMK59_1672</name>
</gene>
<dbReference type="PANTHER" id="PTHR11161:SF71">
    <property type="entry name" value="NOSE RESISTANT-TO-FLUOXETINE PROTEIN N-TERMINAL DOMAIN-CONTAINING PROTEIN"/>
    <property type="match status" value="1"/>
</dbReference>
<dbReference type="EMBL" id="LJIG01000741">
    <property type="protein sequence ID" value="KRT86199.1"/>
    <property type="molecule type" value="Genomic_DNA"/>
</dbReference>
<keyword evidence="1" id="KW-0472">Membrane</keyword>
<feature type="non-terminal residue" evidence="2">
    <location>
        <position position="164"/>
    </location>
</feature>
<keyword evidence="1" id="KW-1133">Transmembrane helix</keyword>
<feature type="transmembrane region" description="Helical" evidence="1">
    <location>
        <begin position="84"/>
        <end position="106"/>
    </location>
</feature>
<name>A0A0T6BH32_9SCAR</name>
<sequence length="164" mass="18759">MERDPFGSVLKRILNTHDVSQVERDTAYVGWCVPASCTLDDLEIALNEGLNNSKSFLQQHNVSYTGKIHEKFCQKQDERKTFDMLDGAFCILSAFFVFVVLIATFYEYKMENELTDKEKQNMQKNLGRRILIGFSARKNFADLAKSEESNPALAPLYGLRTFAI</sequence>
<dbReference type="OrthoDB" id="6585993at2759"/>
<keyword evidence="3" id="KW-1185">Reference proteome</keyword>
<proteinExistence type="predicted"/>
<dbReference type="InterPro" id="IPR052728">
    <property type="entry name" value="O2_lipid_transport_reg"/>
</dbReference>
<dbReference type="AlphaFoldDB" id="A0A0T6BH32"/>
<comment type="caution">
    <text evidence="2">The sequence shown here is derived from an EMBL/GenBank/DDBJ whole genome shotgun (WGS) entry which is preliminary data.</text>
</comment>